<feature type="transmembrane region" description="Helical" evidence="1">
    <location>
        <begin position="6"/>
        <end position="28"/>
    </location>
</feature>
<organism evidence="2 3">
    <name type="scientific">Rhodoferax ferrireducens</name>
    <dbReference type="NCBI Taxonomy" id="192843"/>
    <lineage>
        <taxon>Bacteria</taxon>
        <taxon>Pseudomonadati</taxon>
        <taxon>Pseudomonadota</taxon>
        <taxon>Betaproteobacteria</taxon>
        <taxon>Burkholderiales</taxon>
        <taxon>Comamonadaceae</taxon>
        <taxon>Rhodoferax</taxon>
    </lineage>
</organism>
<dbReference type="EMBL" id="MTEI01000002">
    <property type="protein sequence ID" value="OQW89241.1"/>
    <property type="molecule type" value="Genomic_DNA"/>
</dbReference>
<evidence type="ECO:0000313" key="3">
    <source>
        <dbReference type="Proteomes" id="UP000192505"/>
    </source>
</evidence>
<feature type="transmembrane region" description="Helical" evidence="1">
    <location>
        <begin position="40"/>
        <end position="58"/>
    </location>
</feature>
<keyword evidence="1" id="KW-0472">Membrane</keyword>
<dbReference type="AlphaFoldDB" id="A0A1W9KXB5"/>
<sequence>MTDLAFSPHLLDLVLIVTVAEFIVLGLVNSRARRGLQWPDLAMALAPGFFLMLAFRLAQPQSLTVPTLLCLSAAGLLHAFDFYRRHVAIGAPSSSKTKA</sequence>
<comment type="caution">
    <text evidence="2">The sequence shown here is derived from an EMBL/GenBank/DDBJ whole genome shotgun (WGS) entry which is preliminary data.</text>
</comment>
<reference evidence="2 3" key="1">
    <citation type="submission" date="2017-01" db="EMBL/GenBank/DDBJ databases">
        <title>Novel large sulfur bacteria in the metagenomes of groundwater-fed chemosynthetic microbial mats in the Lake Huron basin.</title>
        <authorList>
            <person name="Sharrar A.M."/>
            <person name="Flood B.E."/>
            <person name="Bailey J.V."/>
            <person name="Jones D.S."/>
            <person name="Biddanda B."/>
            <person name="Ruberg S.A."/>
            <person name="Marcus D.N."/>
            <person name="Dick G.J."/>
        </authorList>
    </citation>
    <scope>NUCLEOTIDE SEQUENCE [LARGE SCALE GENOMIC DNA]</scope>
    <source>
        <strain evidence="2">A7</strain>
    </source>
</reference>
<name>A0A1W9KXB5_9BURK</name>
<evidence type="ECO:0000313" key="2">
    <source>
        <dbReference type="EMBL" id="OQW89241.1"/>
    </source>
</evidence>
<proteinExistence type="predicted"/>
<keyword evidence="1" id="KW-0812">Transmembrane</keyword>
<accession>A0A1W9KXB5</accession>
<keyword evidence="1" id="KW-1133">Transmembrane helix</keyword>
<dbReference type="Proteomes" id="UP000192505">
    <property type="component" value="Unassembled WGS sequence"/>
</dbReference>
<protein>
    <submittedName>
        <fullName evidence="2">Uncharacterized protein</fullName>
    </submittedName>
</protein>
<feature type="transmembrane region" description="Helical" evidence="1">
    <location>
        <begin position="64"/>
        <end position="83"/>
    </location>
</feature>
<evidence type="ECO:0000256" key="1">
    <source>
        <dbReference type="SAM" id="Phobius"/>
    </source>
</evidence>
<gene>
    <name evidence="2" type="ORF">BWK72_04660</name>
</gene>